<evidence type="ECO:0000313" key="2">
    <source>
        <dbReference type="Proteomes" id="UP000735302"/>
    </source>
</evidence>
<dbReference type="Proteomes" id="UP000735302">
    <property type="component" value="Unassembled WGS sequence"/>
</dbReference>
<dbReference type="AlphaFoldDB" id="A0AAV4DYG5"/>
<comment type="caution">
    <text evidence="1">The sequence shown here is derived from an EMBL/GenBank/DDBJ whole genome shotgun (WGS) entry which is preliminary data.</text>
</comment>
<protein>
    <submittedName>
        <fullName evidence="1">Uncharacterized protein</fullName>
    </submittedName>
</protein>
<evidence type="ECO:0000313" key="1">
    <source>
        <dbReference type="EMBL" id="GFO49323.1"/>
    </source>
</evidence>
<reference evidence="1 2" key="1">
    <citation type="journal article" date="2021" name="Elife">
        <title>Chloroplast acquisition without the gene transfer in kleptoplastic sea slugs, Plakobranchus ocellatus.</title>
        <authorList>
            <person name="Maeda T."/>
            <person name="Takahashi S."/>
            <person name="Yoshida T."/>
            <person name="Shimamura S."/>
            <person name="Takaki Y."/>
            <person name="Nagai Y."/>
            <person name="Toyoda A."/>
            <person name="Suzuki Y."/>
            <person name="Arimoto A."/>
            <person name="Ishii H."/>
            <person name="Satoh N."/>
            <person name="Nishiyama T."/>
            <person name="Hasebe M."/>
            <person name="Maruyama T."/>
            <person name="Minagawa J."/>
            <person name="Obokata J."/>
            <person name="Shigenobu S."/>
        </authorList>
    </citation>
    <scope>NUCLEOTIDE SEQUENCE [LARGE SCALE GENOMIC DNA]</scope>
</reference>
<accession>A0AAV4DYG5</accession>
<keyword evidence="2" id="KW-1185">Reference proteome</keyword>
<organism evidence="1 2">
    <name type="scientific">Plakobranchus ocellatus</name>
    <dbReference type="NCBI Taxonomy" id="259542"/>
    <lineage>
        <taxon>Eukaryota</taxon>
        <taxon>Metazoa</taxon>
        <taxon>Spiralia</taxon>
        <taxon>Lophotrochozoa</taxon>
        <taxon>Mollusca</taxon>
        <taxon>Gastropoda</taxon>
        <taxon>Heterobranchia</taxon>
        <taxon>Euthyneura</taxon>
        <taxon>Panpulmonata</taxon>
        <taxon>Sacoglossa</taxon>
        <taxon>Placobranchoidea</taxon>
        <taxon>Plakobranchidae</taxon>
        <taxon>Plakobranchus</taxon>
    </lineage>
</organism>
<dbReference type="EMBL" id="BLXT01008474">
    <property type="protein sequence ID" value="GFO49323.1"/>
    <property type="molecule type" value="Genomic_DNA"/>
</dbReference>
<name>A0AAV4DYG5_9GAST</name>
<sequence length="264" mass="28485">MRNKASPLVFKFDAPAPPKLKINFVNTGQLVLGGDLDAQCSAFIGTNGTMTFVIAKQGKTATDLSNVTVYKFKQNDPVQVLGFQRPYINTSNKTDYSNRLQGPRFTATLSAKVTKTLNGTVFICYSVDKSASAAFASPEANRKASEKVEVKYRGTDPLLSVTYVPYSPYITDGKVLQTMCAAFVGSKGTLTWILQYMDKTSNNWIVTLNGKLYGIIDGTVNITFKVTNGGVDGTVASESGSAGTLLSLVYAPPPLPWPYGEPET</sequence>
<proteinExistence type="predicted"/>
<gene>
    <name evidence="1" type="ORF">PoB_007582800</name>
</gene>